<feature type="domain" description="Cytochrome c" evidence="12">
    <location>
        <begin position="1"/>
        <end position="102"/>
    </location>
</feature>
<keyword evidence="5 9" id="KW-0349">Heme</keyword>
<evidence type="ECO:0000256" key="6">
    <source>
        <dbReference type="ARBA" id="ARBA00022723"/>
    </source>
</evidence>
<protein>
    <recommendedName>
        <fullName evidence="12">Cytochrome c domain-containing protein</fullName>
    </recommendedName>
</protein>
<name>E4YDA7_OIKDI</name>
<dbReference type="InterPro" id="IPR002327">
    <property type="entry name" value="Cyt_c_1A/1B"/>
</dbReference>
<evidence type="ECO:0000256" key="5">
    <source>
        <dbReference type="ARBA" id="ARBA00022617"/>
    </source>
</evidence>
<dbReference type="InterPro" id="IPR036909">
    <property type="entry name" value="Cyt_c-like_dom_sf"/>
</dbReference>
<dbReference type="Gene3D" id="1.10.760.10">
    <property type="entry name" value="Cytochrome c-like domain"/>
    <property type="match status" value="1"/>
</dbReference>
<keyword evidence="4 11" id="KW-0813">Transport</keyword>
<dbReference type="Pfam" id="PF00034">
    <property type="entry name" value="Cytochrom_C"/>
    <property type="match status" value="1"/>
</dbReference>
<dbReference type="FunFam" id="1.10.760.10:FF:000001">
    <property type="entry name" value="Cytochrome c iso-1"/>
    <property type="match status" value="1"/>
</dbReference>
<evidence type="ECO:0000313" key="13">
    <source>
        <dbReference type="EMBL" id="CBY33518.1"/>
    </source>
</evidence>
<dbReference type="InterPro" id="IPR009056">
    <property type="entry name" value="Cyt_c-like_dom"/>
</dbReference>
<comment type="PTM">
    <text evidence="11">Binds 1 heme group per subunit.</text>
</comment>
<dbReference type="AlphaFoldDB" id="E4YDA7"/>
<dbReference type="GO" id="GO:0046872">
    <property type="term" value="F:metal ion binding"/>
    <property type="evidence" value="ECO:0007669"/>
    <property type="project" value="UniProtKB-KW"/>
</dbReference>
<dbReference type="GO" id="GO:0009055">
    <property type="term" value="F:electron transfer activity"/>
    <property type="evidence" value="ECO:0007669"/>
    <property type="project" value="InterPro"/>
</dbReference>
<comment type="similarity">
    <text evidence="3 10">Belongs to the cytochrome c family.</text>
</comment>
<evidence type="ECO:0000259" key="12">
    <source>
        <dbReference type="PROSITE" id="PS51007"/>
    </source>
</evidence>
<keyword evidence="11" id="KW-0679">Respiratory chain</keyword>
<dbReference type="PROSITE" id="PS51007">
    <property type="entry name" value="CYTC"/>
    <property type="match status" value="1"/>
</dbReference>
<keyword evidence="8 9" id="KW-0408">Iron</keyword>
<evidence type="ECO:0000256" key="2">
    <source>
        <dbReference type="ARBA" id="ARBA00004569"/>
    </source>
</evidence>
<evidence type="ECO:0000256" key="8">
    <source>
        <dbReference type="ARBA" id="ARBA00023004"/>
    </source>
</evidence>
<comment type="subcellular location">
    <subcellularLocation>
        <location evidence="2">Mitochondrion intermembrane space</location>
    </subcellularLocation>
</comment>
<evidence type="ECO:0000256" key="3">
    <source>
        <dbReference type="ARBA" id="ARBA00006488"/>
    </source>
</evidence>
<dbReference type="EMBL" id="FN654424">
    <property type="protein sequence ID" value="CBY33518.1"/>
    <property type="molecule type" value="Genomic_DNA"/>
</dbReference>
<evidence type="ECO:0000256" key="4">
    <source>
        <dbReference type="ARBA" id="ARBA00022448"/>
    </source>
</evidence>
<dbReference type="Proteomes" id="UP000011014">
    <property type="component" value="Unassembled WGS sequence"/>
</dbReference>
<reference evidence="13" key="1">
    <citation type="journal article" date="2010" name="Science">
        <title>Plasticity of animal genome architecture unmasked by rapid evolution of a pelagic tunicate.</title>
        <authorList>
            <person name="Denoeud F."/>
            <person name="Henriet S."/>
            <person name="Mungpakdee S."/>
            <person name="Aury J.M."/>
            <person name="Da Silva C."/>
            <person name="Brinkmann H."/>
            <person name="Mikhaleva J."/>
            <person name="Olsen L.C."/>
            <person name="Jubin C."/>
            <person name="Canestro C."/>
            <person name="Bouquet J.M."/>
            <person name="Danks G."/>
            <person name="Poulain J."/>
            <person name="Campsteijn C."/>
            <person name="Adamski M."/>
            <person name="Cross I."/>
            <person name="Yadetie F."/>
            <person name="Muffato M."/>
            <person name="Louis A."/>
            <person name="Butcher S."/>
            <person name="Tsagkogeorga G."/>
            <person name="Konrad A."/>
            <person name="Singh S."/>
            <person name="Jensen M.F."/>
            <person name="Cong E.H."/>
            <person name="Eikeseth-Otteraa H."/>
            <person name="Noel B."/>
            <person name="Anthouard V."/>
            <person name="Porcel B.M."/>
            <person name="Kachouri-Lafond R."/>
            <person name="Nishino A."/>
            <person name="Ugolini M."/>
            <person name="Chourrout P."/>
            <person name="Nishida H."/>
            <person name="Aasland R."/>
            <person name="Huzurbazar S."/>
            <person name="Westhof E."/>
            <person name="Delsuc F."/>
            <person name="Lehrach H."/>
            <person name="Reinhardt R."/>
            <person name="Weissenbach J."/>
            <person name="Roy S.W."/>
            <person name="Artiguenave F."/>
            <person name="Postlethwait J.H."/>
            <person name="Manak J.R."/>
            <person name="Thompson E.M."/>
            <person name="Jaillon O."/>
            <person name="Du Pasquier L."/>
            <person name="Boudinot P."/>
            <person name="Liberles D.A."/>
            <person name="Volff J.N."/>
            <person name="Philippe H."/>
            <person name="Lenhard B."/>
            <person name="Roest Crollius H."/>
            <person name="Wincker P."/>
            <person name="Chourrout D."/>
        </authorList>
    </citation>
    <scope>NUCLEOTIDE SEQUENCE [LARGE SCALE GENOMIC DNA]</scope>
</reference>
<organism evidence="13">
    <name type="scientific">Oikopleura dioica</name>
    <name type="common">Tunicate</name>
    <dbReference type="NCBI Taxonomy" id="34765"/>
    <lineage>
        <taxon>Eukaryota</taxon>
        <taxon>Metazoa</taxon>
        <taxon>Chordata</taxon>
        <taxon>Tunicata</taxon>
        <taxon>Appendicularia</taxon>
        <taxon>Copelata</taxon>
        <taxon>Oikopleuridae</taxon>
        <taxon>Oikopleura</taxon>
    </lineage>
</organism>
<dbReference type="PRINTS" id="PR00604">
    <property type="entry name" value="CYTCHRMECIAB"/>
</dbReference>
<keyword evidence="11" id="KW-0496">Mitochondrion</keyword>
<keyword evidence="6 9" id="KW-0479">Metal-binding</keyword>
<sequence>MSVAKGKKVFVQKCQQCHSYAEGGKHGQGPNLWGLWGRQSGQAASYSYTDANKNSGIMWNADSLDEYLKDPKKMIPGTKMVFAGLKKKGDRKNLIAFIESLQ</sequence>
<evidence type="ECO:0000256" key="9">
    <source>
        <dbReference type="PROSITE-ProRule" id="PRU00433"/>
    </source>
</evidence>
<proteinExistence type="inferred from homology"/>
<dbReference type="GO" id="GO:0020037">
    <property type="term" value="F:heme binding"/>
    <property type="evidence" value="ECO:0007669"/>
    <property type="project" value="InterPro"/>
</dbReference>
<accession>E4YDA7</accession>
<dbReference type="GO" id="GO:0005758">
    <property type="term" value="C:mitochondrial intermembrane space"/>
    <property type="evidence" value="ECO:0007669"/>
    <property type="project" value="UniProtKB-SubCell"/>
</dbReference>
<dbReference type="SUPFAM" id="SSF46626">
    <property type="entry name" value="Cytochrome c"/>
    <property type="match status" value="1"/>
</dbReference>
<comment type="function">
    <text evidence="1 11">Electron carrier protein. The oxidized form of the cytochrome c heme group can accept an electron from the heme group of the cytochrome c1 subunit of cytochrome reductase. Cytochrome c then transfers this electron to the cytochrome oxidase complex, the final protein carrier in the mitochondrial electron-transport chain.</text>
</comment>
<evidence type="ECO:0000256" key="10">
    <source>
        <dbReference type="RuleBase" id="RU004426"/>
    </source>
</evidence>
<keyword evidence="7 11" id="KW-0249">Electron transport</keyword>
<evidence type="ECO:0000256" key="7">
    <source>
        <dbReference type="ARBA" id="ARBA00022982"/>
    </source>
</evidence>
<evidence type="ECO:0000256" key="11">
    <source>
        <dbReference type="RuleBase" id="RU004427"/>
    </source>
</evidence>
<gene>
    <name evidence="13" type="ORF">GSOID_T00021438001</name>
</gene>
<evidence type="ECO:0000256" key="1">
    <source>
        <dbReference type="ARBA" id="ARBA00002555"/>
    </source>
</evidence>
<dbReference type="PANTHER" id="PTHR11961">
    <property type="entry name" value="CYTOCHROME C"/>
    <property type="match status" value="1"/>
</dbReference>